<evidence type="ECO:0000256" key="6">
    <source>
        <dbReference type="ARBA" id="ARBA00022777"/>
    </source>
</evidence>
<evidence type="ECO:0000256" key="2">
    <source>
        <dbReference type="ARBA" id="ARBA00022553"/>
    </source>
</evidence>
<keyword evidence="4" id="KW-0808">Transferase</keyword>
<evidence type="ECO:0000256" key="3">
    <source>
        <dbReference type="ARBA" id="ARBA00022597"/>
    </source>
</evidence>
<evidence type="ECO:0000259" key="8">
    <source>
        <dbReference type="PROSITE" id="PS51100"/>
    </source>
</evidence>
<keyword evidence="6" id="KW-0418">Kinase</keyword>
<dbReference type="SUPFAM" id="SSF52794">
    <property type="entry name" value="PTS system IIB component-like"/>
    <property type="match status" value="1"/>
</dbReference>
<evidence type="ECO:0000256" key="7">
    <source>
        <dbReference type="PROSITE-ProRule" id="PRU00423"/>
    </source>
</evidence>
<dbReference type="PANTHER" id="PTHR34581:SF2">
    <property type="entry name" value="PTS SYSTEM N,N'-DIACETYLCHITOBIOSE-SPECIFIC EIIB COMPONENT"/>
    <property type="match status" value="1"/>
</dbReference>
<evidence type="ECO:0000256" key="4">
    <source>
        <dbReference type="ARBA" id="ARBA00022679"/>
    </source>
</evidence>
<proteinExistence type="predicted"/>
<dbReference type="Proteomes" id="UP000186890">
    <property type="component" value="Unassembled WGS sequence"/>
</dbReference>
<dbReference type="RefSeq" id="WP_075103974.1">
    <property type="nucleotide sequence ID" value="NZ_MSJM01000001.1"/>
</dbReference>
<keyword evidence="2" id="KW-0597">Phosphoprotein</keyword>
<dbReference type="Gene3D" id="3.40.50.2300">
    <property type="match status" value="1"/>
</dbReference>
<organism evidence="9 10">
    <name type="scientific">Streptococcus cuniculi</name>
    <dbReference type="NCBI Taxonomy" id="1432788"/>
    <lineage>
        <taxon>Bacteria</taxon>
        <taxon>Bacillati</taxon>
        <taxon>Bacillota</taxon>
        <taxon>Bacilli</taxon>
        <taxon>Lactobacillales</taxon>
        <taxon>Streptococcaceae</taxon>
        <taxon>Streptococcus</taxon>
    </lineage>
</organism>
<feature type="modified residue" description="Phosphocysteine; by EIIA" evidence="7">
    <location>
        <position position="8"/>
    </location>
</feature>
<protein>
    <submittedName>
        <fullName evidence="9">PTS sugar transporter subunit IIB</fullName>
    </submittedName>
</protein>
<reference evidence="10" key="1">
    <citation type="submission" date="2016-12" db="EMBL/GenBank/DDBJ databases">
        <authorList>
            <person name="Gulvik C.A."/>
        </authorList>
    </citation>
    <scope>NUCLEOTIDE SEQUENCE [LARGE SCALE GENOMIC DNA]</scope>
    <source>
        <strain evidence="10">NED12-00049-6B</strain>
    </source>
</reference>
<dbReference type="InterPro" id="IPR013012">
    <property type="entry name" value="PTS_EIIB_3"/>
</dbReference>
<dbReference type="Pfam" id="PF02302">
    <property type="entry name" value="PTS_IIB"/>
    <property type="match status" value="1"/>
</dbReference>
<keyword evidence="10" id="KW-1185">Reference proteome</keyword>
<dbReference type="AlphaFoldDB" id="A0A1Q8EAW9"/>
<dbReference type="PANTHER" id="PTHR34581">
    <property type="entry name" value="PTS SYSTEM N,N'-DIACETYLCHITOBIOSE-SPECIFIC EIIB COMPONENT"/>
    <property type="match status" value="1"/>
</dbReference>
<dbReference type="EMBL" id="MSJM01000001">
    <property type="protein sequence ID" value="OLF48931.1"/>
    <property type="molecule type" value="Genomic_DNA"/>
</dbReference>
<feature type="domain" description="PTS EIIB type-3" evidence="8">
    <location>
        <begin position="1"/>
        <end position="108"/>
    </location>
</feature>
<name>A0A1Q8EAW9_9STRE</name>
<gene>
    <name evidence="9" type="ORF">BU202_01210</name>
</gene>
<dbReference type="GO" id="GO:0009401">
    <property type="term" value="P:phosphoenolpyruvate-dependent sugar phosphotransferase system"/>
    <property type="evidence" value="ECO:0007669"/>
    <property type="project" value="UniProtKB-KW"/>
</dbReference>
<keyword evidence="5" id="KW-0598">Phosphotransferase system</keyword>
<evidence type="ECO:0000313" key="10">
    <source>
        <dbReference type="Proteomes" id="UP000186890"/>
    </source>
</evidence>
<comment type="caution">
    <text evidence="9">The sequence shown here is derived from an EMBL/GenBank/DDBJ whole genome shotgun (WGS) entry which is preliminary data.</text>
</comment>
<evidence type="ECO:0000256" key="5">
    <source>
        <dbReference type="ARBA" id="ARBA00022683"/>
    </source>
</evidence>
<dbReference type="OrthoDB" id="9808134at2"/>
<dbReference type="GO" id="GO:0008982">
    <property type="term" value="F:protein-N(PI)-phosphohistidine-sugar phosphotransferase activity"/>
    <property type="evidence" value="ECO:0007669"/>
    <property type="project" value="InterPro"/>
</dbReference>
<sequence>MKKIYLFCNAGMSTSLVASKMQDVANQHQLPIEVKAFSDAKLASTVEEHHPDVILLGPQVKFKYEETKKKYEPQGIPVAVIDLEDYGNVNGERILKRAIKLLKEKGGK</sequence>
<keyword evidence="1" id="KW-0813">Transport</keyword>
<dbReference type="InterPro" id="IPR036095">
    <property type="entry name" value="PTS_EIIB-like_sf"/>
</dbReference>
<evidence type="ECO:0000313" key="9">
    <source>
        <dbReference type="EMBL" id="OLF48931.1"/>
    </source>
</evidence>
<dbReference type="GO" id="GO:0016301">
    <property type="term" value="F:kinase activity"/>
    <property type="evidence" value="ECO:0007669"/>
    <property type="project" value="UniProtKB-KW"/>
</dbReference>
<evidence type="ECO:0000256" key="1">
    <source>
        <dbReference type="ARBA" id="ARBA00022448"/>
    </source>
</evidence>
<dbReference type="CDD" id="cd05564">
    <property type="entry name" value="PTS_IIB_chitobiose_lichenan"/>
    <property type="match status" value="1"/>
</dbReference>
<accession>A0A1Q8EAW9</accession>
<dbReference type="InterPro" id="IPR003501">
    <property type="entry name" value="PTS_EIIB_2/3"/>
</dbReference>
<keyword evidence="3 9" id="KW-0762">Sugar transport</keyword>
<dbReference type="PROSITE" id="PS51100">
    <property type="entry name" value="PTS_EIIB_TYPE_3"/>
    <property type="match status" value="1"/>
</dbReference>
<dbReference type="InterPro" id="IPR051819">
    <property type="entry name" value="PTS_sugar-specific_EIIB"/>
</dbReference>